<name>A0A1V4KJZ2_PATFA</name>
<reference evidence="2 3" key="1">
    <citation type="submission" date="2016-02" db="EMBL/GenBank/DDBJ databases">
        <title>Band-tailed pigeon sequencing and assembly.</title>
        <authorList>
            <person name="Soares A.E."/>
            <person name="Novak B.J."/>
            <person name="Rice E.S."/>
            <person name="O'Connell B."/>
            <person name="Chang D."/>
            <person name="Weber S."/>
            <person name="Shapiro B."/>
        </authorList>
    </citation>
    <scope>NUCLEOTIDE SEQUENCE [LARGE SCALE GENOMIC DNA]</scope>
    <source>
        <strain evidence="2">BTP2013</strain>
        <tissue evidence="2">Blood</tissue>
    </source>
</reference>
<evidence type="ECO:0000313" key="3">
    <source>
        <dbReference type="Proteomes" id="UP000190648"/>
    </source>
</evidence>
<feature type="region of interest" description="Disordered" evidence="1">
    <location>
        <begin position="1"/>
        <end position="23"/>
    </location>
</feature>
<dbReference type="AlphaFoldDB" id="A0A1V4KJZ2"/>
<sequence length="80" mass="9140">MSPFAKDQDVAHRAPQRWETTPEGLECWDARGKQGASLWTRQFYDVEKNGKAASSWKALDGLQAVFGGEEKMKVLERRKE</sequence>
<comment type="caution">
    <text evidence="2">The sequence shown here is derived from an EMBL/GenBank/DDBJ whole genome shotgun (WGS) entry which is preliminary data.</text>
</comment>
<accession>A0A1V4KJZ2</accession>
<dbReference type="EMBL" id="LSYS01003057">
    <property type="protein sequence ID" value="OPJ84770.1"/>
    <property type="molecule type" value="Genomic_DNA"/>
</dbReference>
<proteinExistence type="predicted"/>
<feature type="compositionally biased region" description="Basic and acidic residues" evidence="1">
    <location>
        <begin position="1"/>
        <end position="12"/>
    </location>
</feature>
<protein>
    <submittedName>
        <fullName evidence="2">Uncharacterized protein</fullName>
    </submittedName>
</protein>
<gene>
    <name evidence="2" type="ORF">AV530_016086</name>
</gene>
<evidence type="ECO:0000256" key="1">
    <source>
        <dbReference type="SAM" id="MobiDB-lite"/>
    </source>
</evidence>
<keyword evidence="3" id="KW-1185">Reference proteome</keyword>
<evidence type="ECO:0000313" key="2">
    <source>
        <dbReference type="EMBL" id="OPJ84770.1"/>
    </source>
</evidence>
<dbReference type="Proteomes" id="UP000190648">
    <property type="component" value="Unassembled WGS sequence"/>
</dbReference>
<organism evidence="2 3">
    <name type="scientific">Patagioenas fasciata monilis</name>
    <dbReference type="NCBI Taxonomy" id="372326"/>
    <lineage>
        <taxon>Eukaryota</taxon>
        <taxon>Metazoa</taxon>
        <taxon>Chordata</taxon>
        <taxon>Craniata</taxon>
        <taxon>Vertebrata</taxon>
        <taxon>Euteleostomi</taxon>
        <taxon>Archelosauria</taxon>
        <taxon>Archosauria</taxon>
        <taxon>Dinosauria</taxon>
        <taxon>Saurischia</taxon>
        <taxon>Theropoda</taxon>
        <taxon>Coelurosauria</taxon>
        <taxon>Aves</taxon>
        <taxon>Neognathae</taxon>
        <taxon>Neoaves</taxon>
        <taxon>Columbimorphae</taxon>
        <taxon>Columbiformes</taxon>
        <taxon>Columbidae</taxon>
        <taxon>Patagioenas</taxon>
    </lineage>
</organism>